<evidence type="ECO:0000256" key="2">
    <source>
        <dbReference type="RuleBase" id="RU003750"/>
    </source>
</evidence>
<organism evidence="4 5">
    <name type="scientific">Gleimia coleocanis DSM 15436</name>
    <dbReference type="NCBI Taxonomy" id="525245"/>
    <lineage>
        <taxon>Bacteria</taxon>
        <taxon>Bacillati</taxon>
        <taxon>Actinomycetota</taxon>
        <taxon>Actinomycetes</taxon>
        <taxon>Actinomycetales</taxon>
        <taxon>Actinomycetaceae</taxon>
        <taxon>Gleimia</taxon>
    </lineage>
</organism>
<dbReference type="InterPro" id="IPR000462">
    <property type="entry name" value="CDP-OH_P_trans"/>
</dbReference>
<keyword evidence="3" id="KW-0812">Transmembrane</keyword>
<name>C0W1Q9_9ACTO</name>
<dbReference type="Proteomes" id="UP000010301">
    <property type="component" value="Unassembled WGS sequence"/>
</dbReference>
<comment type="similarity">
    <text evidence="2">Belongs to the CDP-alcohol phosphatidyltransferase class-I family.</text>
</comment>
<evidence type="ECO:0000256" key="1">
    <source>
        <dbReference type="ARBA" id="ARBA00022679"/>
    </source>
</evidence>
<comment type="caution">
    <text evidence="4">The sequence shown here is derived from an EMBL/GenBank/DDBJ whole genome shotgun (WGS) entry which is preliminary data.</text>
</comment>
<dbReference type="STRING" id="525245.HMPREF0044_1349"/>
<feature type="transmembrane region" description="Helical" evidence="3">
    <location>
        <begin position="20"/>
        <end position="46"/>
    </location>
</feature>
<feature type="transmembrane region" description="Helical" evidence="3">
    <location>
        <begin position="157"/>
        <end position="185"/>
    </location>
</feature>
<dbReference type="OrthoDB" id="116551at2"/>
<dbReference type="NCBIfam" id="NF045883">
    <property type="entry name" value="PIPSynth"/>
    <property type="match status" value="1"/>
</dbReference>
<dbReference type="GO" id="GO:0016020">
    <property type="term" value="C:membrane"/>
    <property type="evidence" value="ECO:0007669"/>
    <property type="project" value="InterPro"/>
</dbReference>
<evidence type="ECO:0000256" key="3">
    <source>
        <dbReference type="SAM" id="Phobius"/>
    </source>
</evidence>
<proteinExistence type="inferred from homology"/>
<protein>
    <submittedName>
        <fullName evidence="4">CDP-alcohol phosphatidyltransferase</fullName>
    </submittedName>
</protein>
<feature type="transmembrane region" description="Helical" evidence="3">
    <location>
        <begin position="52"/>
        <end position="72"/>
    </location>
</feature>
<dbReference type="PROSITE" id="PS00379">
    <property type="entry name" value="CDP_ALCOHOL_P_TRANSF"/>
    <property type="match status" value="1"/>
</dbReference>
<reference evidence="4 5" key="1">
    <citation type="submission" date="2009-01" db="EMBL/GenBank/DDBJ databases">
        <authorList>
            <person name="Qin X."/>
            <person name="Bachman B."/>
            <person name="Battles P."/>
            <person name="Bell A."/>
            <person name="Bess C."/>
            <person name="Bickham C."/>
            <person name="Chaboub L."/>
            <person name="Chen D."/>
            <person name="Coyle M."/>
            <person name="Deiros D.R."/>
            <person name="Dinh H."/>
            <person name="Forbes L."/>
            <person name="Fowler G."/>
            <person name="Francisco L."/>
            <person name="Fu Q."/>
            <person name="Gubbala S."/>
            <person name="Hale W."/>
            <person name="Han Y."/>
            <person name="Hemphill L."/>
            <person name="Highlander S.K."/>
            <person name="Hirani K."/>
            <person name="Hogues M."/>
            <person name="Jackson L."/>
            <person name="Jakkamsetti A."/>
            <person name="Javaid M."/>
            <person name="Jiang H."/>
            <person name="Korchina V."/>
            <person name="Kovar C."/>
            <person name="Lara F."/>
            <person name="Lee S."/>
            <person name="Mata R."/>
            <person name="Mathew T."/>
            <person name="Moen C."/>
            <person name="Morales K."/>
            <person name="Munidasa M."/>
            <person name="Nazareth L."/>
            <person name="Ngo R."/>
            <person name="Nguyen L."/>
            <person name="Okwuonu G."/>
            <person name="Ongeri F."/>
            <person name="Patil S."/>
            <person name="Petrosino J."/>
            <person name="Pham C."/>
            <person name="Pham P."/>
            <person name="Pu L.-L."/>
            <person name="Puazo M."/>
            <person name="Raj R."/>
            <person name="Reid J."/>
            <person name="Rouhana J."/>
            <person name="Saada N."/>
            <person name="Shang Y."/>
            <person name="Simmons D."/>
            <person name="Thornton R."/>
            <person name="Warren J."/>
            <person name="Weissenberger G."/>
            <person name="Zhang J."/>
            <person name="Zhang L."/>
            <person name="Zhou C."/>
            <person name="Zhu D."/>
            <person name="Muzny D."/>
            <person name="Worley K."/>
            <person name="Gibbs R."/>
        </authorList>
    </citation>
    <scope>NUCLEOTIDE SEQUENCE [LARGE SCALE GENOMIC DNA]</scope>
    <source>
        <strain evidence="4 5">DSM 15436</strain>
    </source>
</reference>
<dbReference type="AlphaFoldDB" id="C0W1Q9"/>
<dbReference type="HOGENOM" id="CLU_080384_0_1_11"/>
<dbReference type="InterPro" id="IPR043130">
    <property type="entry name" value="CDP-OH_PTrfase_TM_dom"/>
</dbReference>
<gene>
    <name evidence="4" type="ORF">HMPREF0044_1349</name>
</gene>
<evidence type="ECO:0000313" key="5">
    <source>
        <dbReference type="Proteomes" id="UP000010301"/>
    </source>
</evidence>
<feature type="transmembrane region" description="Helical" evidence="3">
    <location>
        <begin position="116"/>
        <end position="136"/>
    </location>
</feature>
<dbReference type="Gene3D" id="1.20.120.1760">
    <property type="match status" value="1"/>
</dbReference>
<dbReference type="GO" id="GO:0008654">
    <property type="term" value="P:phospholipid biosynthetic process"/>
    <property type="evidence" value="ECO:0007669"/>
    <property type="project" value="InterPro"/>
</dbReference>
<evidence type="ECO:0000313" key="4">
    <source>
        <dbReference type="EMBL" id="EEH63425.1"/>
    </source>
</evidence>
<keyword evidence="3" id="KW-0472">Membrane</keyword>
<keyword evidence="3" id="KW-1133">Transmembrane helix</keyword>
<accession>C0W1Q9</accession>
<dbReference type="RefSeq" id="WP_006546207.1">
    <property type="nucleotide sequence ID" value="NZ_DS999540.1"/>
</dbReference>
<keyword evidence="1 2" id="KW-0808">Transferase</keyword>
<dbReference type="Pfam" id="PF01066">
    <property type="entry name" value="CDP-OH_P_transf"/>
    <property type="match status" value="1"/>
</dbReference>
<dbReference type="GO" id="GO:0016780">
    <property type="term" value="F:phosphotransferase activity, for other substituted phosphate groups"/>
    <property type="evidence" value="ECO:0007669"/>
    <property type="project" value="InterPro"/>
</dbReference>
<dbReference type="InterPro" id="IPR048254">
    <property type="entry name" value="CDP_ALCOHOL_P_TRANSF_CS"/>
</dbReference>
<dbReference type="EMBL" id="ACFG01000034">
    <property type="protein sequence ID" value="EEH63425.1"/>
    <property type="molecule type" value="Genomic_DNA"/>
</dbReference>
<dbReference type="eggNOG" id="COG0558">
    <property type="taxonomic scope" value="Bacteria"/>
</dbReference>
<sequence length="207" mass="21926">MLGEHGRNIPRTFFTPLAKLLAKLGVTPNLITVVGTVATILVSVLFLATGHWGIGALVLAFVLFADSLDGILARVTGKSSDFGAFLDSSLDRLGDGAVFGSLLYSFVFLPDSWMKQALVISGIITLVAGATVPYVRAKAEAFGVRAQGGIAERTDRLLIVLLGCGLVGFGAPLWVACVAFLWVAFASSVTVLYRLWSAYQGFNAKVK</sequence>
<keyword evidence="5" id="KW-1185">Reference proteome</keyword>